<dbReference type="EMBL" id="VEPZ02000231">
    <property type="protein sequence ID" value="KAE8729176.1"/>
    <property type="molecule type" value="Genomic_DNA"/>
</dbReference>
<comment type="caution">
    <text evidence="1">The sequence shown here is derived from an EMBL/GenBank/DDBJ whole genome shotgun (WGS) entry which is preliminary data.</text>
</comment>
<dbReference type="AlphaFoldDB" id="A0A6A3CK39"/>
<name>A0A6A3CK39_HIBSY</name>
<organism evidence="1 2">
    <name type="scientific">Hibiscus syriacus</name>
    <name type="common">Rose of Sharon</name>
    <dbReference type="NCBI Taxonomy" id="106335"/>
    <lineage>
        <taxon>Eukaryota</taxon>
        <taxon>Viridiplantae</taxon>
        <taxon>Streptophyta</taxon>
        <taxon>Embryophyta</taxon>
        <taxon>Tracheophyta</taxon>
        <taxon>Spermatophyta</taxon>
        <taxon>Magnoliopsida</taxon>
        <taxon>eudicotyledons</taxon>
        <taxon>Gunneridae</taxon>
        <taxon>Pentapetalae</taxon>
        <taxon>rosids</taxon>
        <taxon>malvids</taxon>
        <taxon>Malvales</taxon>
        <taxon>Malvaceae</taxon>
        <taxon>Malvoideae</taxon>
        <taxon>Hibiscus</taxon>
    </lineage>
</organism>
<sequence>MTEPGFQGQSTVRSSYAGRDASPDSLIFTPESNFSLFSLDSASVDRCSFASDAHDHDHLAFQLSLPLAGHERGDQNESCSGPDPDTNKAITVHNHSCFSRKRDKVKVQKEDSDAAHEKDENQLIYSARNSFSLALKEGLDLKLC</sequence>
<protein>
    <submittedName>
        <fullName evidence="1">Uncharacterized protein</fullName>
    </submittedName>
</protein>
<evidence type="ECO:0000313" key="1">
    <source>
        <dbReference type="EMBL" id="KAE8729176.1"/>
    </source>
</evidence>
<dbReference type="Proteomes" id="UP000436088">
    <property type="component" value="Unassembled WGS sequence"/>
</dbReference>
<proteinExistence type="predicted"/>
<evidence type="ECO:0000313" key="2">
    <source>
        <dbReference type="Proteomes" id="UP000436088"/>
    </source>
</evidence>
<accession>A0A6A3CK39</accession>
<gene>
    <name evidence="1" type="ORF">F3Y22_tig00003725pilonHSYRG00008</name>
</gene>
<keyword evidence="2" id="KW-1185">Reference proteome</keyword>
<reference evidence="1" key="1">
    <citation type="submission" date="2019-09" db="EMBL/GenBank/DDBJ databases">
        <title>Draft genome information of white flower Hibiscus syriacus.</title>
        <authorList>
            <person name="Kim Y.-M."/>
        </authorList>
    </citation>
    <scope>NUCLEOTIDE SEQUENCE [LARGE SCALE GENOMIC DNA]</scope>
    <source>
        <strain evidence="1">YM2019G1</strain>
    </source>
</reference>